<organism evidence="1 2">
    <name type="scientific">Ciona intestinalis</name>
    <name type="common">Transparent sea squirt</name>
    <name type="synonym">Ascidia intestinalis</name>
    <dbReference type="NCBI Taxonomy" id="7719"/>
    <lineage>
        <taxon>Eukaryota</taxon>
        <taxon>Metazoa</taxon>
        <taxon>Chordata</taxon>
        <taxon>Tunicata</taxon>
        <taxon>Ascidiacea</taxon>
        <taxon>Phlebobranchia</taxon>
        <taxon>Cionidae</taxon>
        <taxon>Ciona</taxon>
    </lineage>
</organism>
<dbReference type="Proteomes" id="UP000008144">
    <property type="component" value="Unassembled WGS sequence"/>
</dbReference>
<reference evidence="2" key="1">
    <citation type="journal article" date="2002" name="Science">
        <title>The draft genome of Ciona intestinalis: insights into chordate and vertebrate origins.</title>
        <authorList>
            <person name="Dehal P."/>
            <person name="Satou Y."/>
            <person name="Campbell R.K."/>
            <person name="Chapman J."/>
            <person name="Degnan B."/>
            <person name="De Tomaso A."/>
            <person name="Davidson B."/>
            <person name="Di Gregorio A."/>
            <person name="Gelpke M."/>
            <person name="Goodstein D.M."/>
            <person name="Harafuji N."/>
            <person name="Hastings K.E."/>
            <person name="Ho I."/>
            <person name="Hotta K."/>
            <person name="Huang W."/>
            <person name="Kawashima T."/>
            <person name="Lemaire P."/>
            <person name="Martinez D."/>
            <person name="Meinertzhagen I.A."/>
            <person name="Necula S."/>
            <person name="Nonaka M."/>
            <person name="Putnam N."/>
            <person name="Rash S."/>
            <person name="Saiga H."/>
            <person name="Satake M."/>
            <person name="Terry A."/>
            <person name="Yamada L."/>
            <person name="Wang H.G."/>
            <person name="Awazu S."/>
            <person name="Azumi K."/>
            <person name="Boore J."/>
            <person name="Branno M."/>
            <person name="Chin-Bow S."/>
            <person name="DeSantis R."/>
            <person name="Doyle S."/>
            <person name="Francino P."/>
            <person name="Keys D.N."/>
            <person name="Haga S."/>
            <person name="Hayashi H."/>
            <person name="Hino K."/>
            <person name="Imai K.S."/>
            <person name="Inaba K."/>
            <person name="Kano S."/>
            <person name="Kobayashi K."/>
            <person name="Kobayashi M."/>
            <person name="Lee B.I."/>
            <person name="Makabe K.W."/>
            <person name="Manohar C."/>
            <person name="Matassi G."/>
            <person name="Medina M."/>
            <person name="Mochizuki Y."/>
            <person name="Mount S."/>
            <person name="Morishita T."/>
            <person name="Miura S."/>
            <person name="Nakayama A."/>
            <person name="Nishizaka S."/>
            <person name="Nomoto H."/>
            <person name="Ohta F."/>
            <person name="Oishi K."/>
            <person name="Rigoutsos I."/>
            <person name="Sano M."/>
            <person name="Sasaki A."/>
            <person name="Sasakura Y."/>
            <person name="Shoguchi E."/>
            <person name="Shin-i T."/>
            <person name="Spagnuolo A."/>
            <person name="Stainier D."/>
            <person name="Suzuki M.M."/>
            <person name="Tassy O."/>
            <person name="Takatori N."/>
            <person name="Tokuoka M."/>
            <person name="Yagi K."/>
            <person name="Yoshizaki F."/>
            <person name="Wada S."/>
            <person name="Zhang C."/>
            <person name="Hyatt P.D."/>
            <person name="Larimer F."/>
            <person name="Detter C."/>
            <person name="Doggett N."/>
            <person name="Glavina T."/>
            <person name="Hawkins T."/>
            <person name="Richardson P."/>
            <person name="Lucas S."/>
            <person name="Kohara Y."/>
            <person name="Levine M."/>
            <person name="Satoh N."/>
            <person name="Rokhsar D.S."/>
        </authorList>
    </citation>
    <scope>NUCLEOTIDE SEQUENCE [LARGE SCALE GENOMIC DNA]</scope>
</reference>
<evidence type="ECO:0000313" key="2">
    <source>
        <dbReference type="Proteomes" id="UP000008144"/>
    </source>
</evidence>
<evidence type="ECO:0000313" key="1">
    <source>
        <dbReference type="Ensembl" id="ENSCINP00000026407.2"/>
    </source>
</evidence>
<reference evidence="1" key="2">
    <citation type="submission" date="2025-08" db="UniProtKB">
        <authorList>
            <consortium name="Ensembl"/>
        </authorList>
    </citation>
    <scope>IDENTIFICATION</scope>
</reference>
<name>F6ZWD6_CIOIN</name>
<reference evidence="1" key="3">
    <citation type="submission" date="2025-09" db="UniProtKB">
        <authorList>
            <consortium name="Ensembl"/>
        </authorList>
    </citation>
    <scope>IDENTIFICATION</scope>
</reference>
<sequence length="225" mass="25818">MSTATDKSEMFMWENDTSLTLHQMRDFVLGAMSRPHITVLVPRRNVKVPHAKSKKLQLLQSKPRDINASPFLLMVAPPSDCRYQNYIKTFRDKRCVTQHRRNLQHEHQNHQRATTQHVHSVMGPNQAWLNSQPLGNTQQVPGMDYYQQISTIAAMAWSDCSQATEKLRRIYEQTSILSRDPFTMIASYGSPYVSAPVQTEAKKNLEFQQHVPLQSMPKRSVGNGI</sequence>
<gene>
    <name evidence="1" type="primary">LOC100185293</name>
</gene>
<keyword evidence="2" id="KW-1185">Reference proteome</keyword>
<dbReference type="OMA" id="AMAWSDC"/>
<protein>
    <submittedName>
        <fullName evidence="1">Uncharacterized LOC100185293</fullName>
    </submittedName>
</protein>
<dbReference type="Ensembl" id="ENSCINT00000026653.2">
    <property type="protein sequence ID" value="ENSCINP00000026407.2"/>
    <property type="gene ID" value="ENSCING00000014673.2"/>
</dbReference>
<dbReference type="GeneTree" id="ENSGT00390000018557"/>
<dbReference type="HOGENOM" id="CLU_1232297_0_0_1"/>
<accession>F6ZWD6</accession>
<dbReference type="InParanoid" id="F6ZWD6"/>
<dbReference type="AlphaFoldDB" id="F6ZWD6"/>
<proteinExistence type="predicted"/>